<feature type="compositionally biased region" description="Low complexity" evidence="8">
    <location>
        <begin position="246"/>
        <end position="275"/>
    </location>
</feature>
<evidence type="ECO:0000313" key="10">
    <source>
        <dbReference type="EMBL" id="KDR67592.1"/>
    </source>
</evidence>
<evidence type="ECO:0000256" key="6">
    <source>
        <dbReference type="ARBA" id="ARBA00040165"/>
    </source>
</evidence>
<feature type="compositionally biased region" description="Low complexity" evidence="8">
    <location>
        <begin position="222"/>
        <end position="236"/>
    </location>
</feature>
<dbReference type="Pfam" id="PF00170">
    <property type="entry name" value="bZIP_1"/>
    <property type="match status" value="1"/>
</dbReference>
<keyword evidence="5" id="KW-0539">Nucleus</keyword>
<name>A0A067SC85_GALM3</name>
<evidence type="ECO:0000259" key="9">
    <source>
        <dbReference type="PROSITE" id="PS50217"/>
    </source>
</evidence>
<dbReference type="SMART" id="SM00338">
    <property type="entry name" value="BRLZ"/>
    <property type="match status" value="1"/>
</dbReference>
<proteinExistence type="predicted"/>
<keyword evidence="4" id="KW-0804">Transcription</keyword>
<feature type="compositionally biased region" description="Low complexity" evidence="8">
    <location>
        <begin position="8"/>
        <end position="28"/>
    </location>
</feature>
<accession>A0A067SC85</accession>
<feature type="domain" description="BZIP" evidence="9">
    <location>
        <begin position="72"/>
        <end position="115"/>
    </location>
</feature>
<keyword evidence="11" id="KW-1185">Reference proteome</keyword>
<dbReference type="InterPro" id="IPR004827">
    <property type="entry name" value="bZIP"/>
</dbReference>
<dbReference type="GO" id="GO:0000977">
    <property type="term" value="F:RNA polymerase II transcription regulatory region sequence-specific DNA binding"/>
    <property type="evidence" value="ECO:0007669"/>
    <property type="project" value="TreeGrafter"/>
</dbReference>
<evidence type="ECO:0000256" key="4">
    <source>
        <dbReference type="ARBA" id="ARBA00023163"/>
    </source>
</evidence>
<feature type="compositionally biased region" description="Low complexity" evidence="8">
    <location>
        <begin position="198"/>
        <end position="213"/>
    </location>
</feature>
<dbReference type="EMBL" id="KL142414">
    <property type="protein sequence ID" value="KDR67592.1"/>
    <property type="molecule type" value="Genomic_DNA"/>
</dbReference>
<dbReference type="SUPFAM" id="SSF57959">
    <property type="entry name" value="Leucine zipper domain"/>
    <property type="match status" value="1"/>
</dbReference>
<protein>
    <recommendedName>
        <fullName evidence="6">X-box-binding protein 1</fullName>
    </recommendedName>
</protein>
<feature type="region of interest" description="Disordered" evidence="8">
    <location>
        <begin position="362"/>
        <end position="392"/>
    </location>
</feature>
<feature type="coiled-coil region" evidence="7">
    <location>
        <begin position="150"/>
        <end position="179"/>
    </location>
</feature>
<dbReference type="InterPro" id="IPR052470">
    <property type="entry name" value="ER_Stress-Reg_TF"/>
</dbReference>
<dbReference type="PROSITE" id="PS50217">
    <property type="entry name" value="BZIP"/>
    <property type="match status" value="1"/>
</dbReference>
<keyword evidence="2" id="KW-0805">Transcription regulation</keyword>
<dbReference type="HOGENOM" id="CLU_576239_0_0_1"/>
<keyword evidence="1" id="KW-0832">Ubl conjugation</keyword>
<dbReference type="AlphaFoldDB" id="A0A067SC85"/>
<dbReference type="GO" id="GO:0000981">
    <property type="term" value="F:DNA-binding transcription factor activity, RNA polymerase II-specific"/>
    <property type="evidence" value="ECO:0007669"/>
    <property type="project" value="TreeGrafter"/>
</dbReference>
<feature type="region of interest" description="Disordered" evidence="8">
    <location>
        <begin position="198"/>
        <end position="287"/>
    </location>
</feature>
<keyword evidence="3" id="KW-0238">DNA-binding</keyword>
<dbReference type="CDD" id="cd14812">
    <property type="entry name" value="bZIP_u3"/>
    <property type="match status" value="1"/>
</dbReference>
<dbReference type="InterPro" id="IPR046347">
    <property type="entry name" value="bZIP_sf"/>
</dbReference>
<feature type="region of interest" description="Disordered" evidence="8">
    <location>
        <begin position="1"/>
        <end position="96"/>
    </location>
</feature>
<evidence type="ECO:0000313" key="11">
    <source>
        <dbReference type="Proteomes" id="UP000027222"/>
    </source>
</evidence>
<evidence type="ECO:0000256" key="3">
    <source>
        <dbReference type="ARBA" id="ARBA00023125"/>
    </source>
</evidence>
<evidence type="ECO:0000256" key="7">
    <source>
        <dbReference type="SAM" id="Coils"/>
    </source>
</evidence>
<sequence>MASAFINPSSLSFASSSFSPASPAPSSSYTHDDDEHDDIDPTHASGPARKRARTSASSSSKDSAAPAPSISEQRKEARAHRNRIAAQNSRDRRKAQFGYLERRVAELEEENRRLRAGMGIVPVAAPAAAATPAKPVFAAPSSVPISLSTVEDHLRAQREHEREKENEELKERIKTLERGWDAVVKALAAQGVAAGLLGPAQSQQPQPSSTPVVAAPPPSQPSQPFTAFPSPAPSHSSLDHELSATSPIPDFSPSIPSQSQSSSPSQTQTQQLQASNAPTHSDSTRHLARVATTGGPLLARSVSLQRVVSVEAAAEDSDNDKAMEALFREILASPRASHAAVPVKGAAAQVSVSAIVGAGAEAASGGAGEAEEKKDGEAEAEAGGDSSSADESAVVEWANEIEMQRMLDNMIMGIQGDESGVMLDLDLDMDMSMGMGMGMNVDLGLDMDLGMAFDGGVGVEYARAGWDVGGAGVF</sequence>
<feature type="compositionally biased region" description="Low complexity" evidence="8">
    <location>
        <begin position="381"/>
        <end position="392"/>
    </location>
</feature>
<evidence type="ECO:0000256" key="5">
    <source>
        <dbReference type="ARBA" id="ARBA00023242"/>
    </source>
</evidence>
<dbReference type="STRING" id="685588.A0A067SC85"/>
<dbReference type="PANTHER" id="PTHR46542:SF1">
    <property type="entry name" value="X-BOX BINDING PROTEIN 1"/>
    <property type="match status" value="1"/>
</dbReference>
<evidence type="ECO:0000256" key="8">
    <source>
        <dbReference type="SAM" id="MobiDB-lite"/>
    </source>
</evidence>
<dbReference type="Proteomes" id="UP000027222">
    <property type="component" value="Unassembled WGS sequence"/>
</dbReference>
<gene>
    <name evidence="10" type="ORF">GALMADRAFT_161615</name>
</gene>
<feature type="compositionally biased region" description="Low complexity" evidence="8">
    <location>
        <begin position="54"/>
        <end position="71"/>
    </location>
</feature>
<keyword evidence="7" id="KW-0175">Coiled coil</keyword>
<organism evidence="10 11">
    <name type="scientific">Galerina marginata (strain CBS 339.88)</name>
    <dbReference type="NCBI Taxonomy" id="685588"/>
    <lineage>
        <taxon>Eukaryota</taxon>
        <taxon>Fungi</taxon>
        <taxon>Dikarya</taxon>
        <taxon>Basidiomycota</taxon>
        <taxon>Agaricomycotina</taxon>
        <taxon>Agaricomycetes</taxon>
        <taxon>Agaricomycetidae</taxon>
        <taxon>Agaricales</taxon>
        <taxon>Agaricineae</taxon>
        <taxon>Strophariaceae</taxon>
        <taxon>Galerina</taxon>
    </lineage>
</organism>
<dbReference type="PANTHER" id="PTHR46542">
    <property type="entry name" value="X-BOX BINDING PROTEIN 1"/>
    <property type="match status" value="1"/>
</dbReference>
<dbReference type="PROSITE" id="PS00036">
    <property type="entry name" value="BZIP_BASIC"/>
    <property type="match status" value="1"/>
</dbReference>
<dbReference type="GO" id="GO:0005634">
    <property type="term" value="C:nucleus"/>
    <property type="evidence" value="ECO:0007669"/>
    <property type="project" value="TreeGrafter"/>
</dbReference>
<dbReference type="OrthoDB" id="295274at2759"/>
<dbReference type="Gene3D" id="1.20.5.170">
    <property type="match status" value="1"/>
</dbReference>
<evidence type="ECO:0000256" key="2">
    <source>
        <dbReference type="ARBA" id="ARBA00023015"/>
    </source>
</evidence>
<reference evidence="11" key="1">
    <citation type="journal article" date="2014" name="Proc. Natl. Acad. Sci. U.S.A.">
        <title>Extensive sampling of basidiomycete genomes demonstrates inadequacy of the white-rot/brown-rot paradigm for wood decay fungi.</title>
        <authorList>
            <person name="Riley R."/>
            <person name="Salamov A.A."/>
            <person name="Brown D.W."/>
            <person name="Nagy L.G."/>
            <person name="Floudas D."/>
            <person name="Held B.W."/>
            <person name="Levasseur A."/>
            <person name="Lombard V."/>
            <person name="Morin E."/>
            <person name="Otillar R."/>
            <person name="Lindquist E.A."/>
            <person name="Sun H."/>
            <person name="LaButti K.M."/>
            <person name="Schmutz J."/>
            <person name="Jabbour D."/>
            <person name="Luo H."/>
            <person name="Baker S.E."/>
            <person name="Pisabarro A.G."/>
            <person name="Walton J.D."/>
            <person name="Blanchette R.A."/>
            <person name="Henrissat B."/>
            <person name="Martin F."/>
            <person name="Cullen D."/>
            <person name="Hibbett D.S."/>
            <person name="Grigoriev I.V."/>
        </authorList>
    </citation>
    <scope>NUCLEOTIDE SEQUENCE [LARGE SCALE GENOMIC DNA]</scope>
    <source>
        <strain evidence="11">CBS 339.88</strain>
    </source>
</reference>
<evidence type="ECO:0000256" key="1">
    <source>
        <dbReference type="ARBA" id="ARBA00022843"/>
    </source>
</evidence>